<dbReference type="SUPFAM" id="SSF51905">
    <property type="entry name" value="FAD/NAD(P)-binding domain"/>
    <property type="match status" value="1"/>
</dbReference>
<dbReference type="AlphaFoldDB" id="A0A399JMH4"/>
<evidence type="ECO:0000256" key="2">
    <source>
        <dbReference type="ARBA" id="ARBA00022630"/>
    </source>
</evidence>
<gene>
    <name evidence="6" type="ORF">DWB68_00890</name>
</gene>
<dbReference type="GO" id="GO:0008115">
    <property type="term" value="F:sarcosine oxidase activity"/>
    <property type="evidence" value="ECO:0007669"/>
    <property type="project" value="TreeGrafter"/>
</dbReference>
<keyword evidence="2" id="KW-0285">Flavoprotein</keyword>
<dbReference type="EMBL" id="QQXK01000001">
    <property type="protein sequence ID" value="RII43816.1"/>
    <property type="molecule type" value="Genomic_DNA"/>
</dbReference>
<proteinExistence type="predicted"/>
<dbReference type="Proteomes" id="UP000265419">
    <property type="component" value="Unassembled WGS sequence"/>
</dbReference>
<dbReference type="RefSeq" id="WP_119423241.1">
    <property type="nucleotide sequence ID" value="NZ_QQXK01000001.1"/>
</dbReference>
<sequence>METVSHVVIGAGLIGASTAWHLAERGHDVVLLERDVPASEFGSSHGSARIFRYAYPDPLYAQLVVDSEPHWARLSQLGGVELITRCGALDHGEDRNPALLADVLTQVGVEHELLSAEEAAARFPQFAFETEVLWQPTAGVLDAQTTVETMVAAAQAAGARVYTGWEVSSVVEQEDGLLITATDGRELLAGHATVAAGGFLPWLLPRLPLSEAFRSALPEFEVTQENAFHFPFGEDFPAGSWPTVIHKIEGWNSYALPGGRDAGFRGLKLAEYHAGRALPSAQDQDGVIPAEVRERVVAQVAALYPGLVPEPYAETTCLFTMTPTEDFLLEREGRITLFSACSGHGAKFAPLLGTFGADVATGAAEAPAPFRVVSAGSASAK</sequence>
<reference evidence="6 7" key="1">
    <citation type="submission" date="2018-07" db="EMBL/GenBank/DDBJ databases">
        <title>Arthrobacter sp. nov., isolated from raw cow's milk with high bacterial count.</title>
        <authorList>
            <person name="Hahne J."/>
            <person name="Isele D."/>
            <person name="Lipski A."/>
        </authorList>
    </citation>
    <scope>NUCLEOTIDE SEQUENCE [LARGE SCALE GENOMIC DNA]</scope>
    <source>
        <strain evidence="6 7">JZ R-35</strain>
    </source>
</reference>
<comment type="cofactor">
    <cofactor evidence="1">
        <name>FAD</name>
        <dbReference type="ChEBI" id="CHEBI:57692"/>
    </cofactor>
</comment>
<dbReference type="InterPro" id="IPR045170">
    <property type="entry name" value="MTOX"/>
</dbReference>
<comment type="caution">
    <text evidence="6">The sequence shown here is derived from an EMBL/GenBank/DDBJ whole genome shotgun (WGS) entry which is preliminary data.</text>
</comment>
<evidence type="ECO:0000259" key="5">
    <source>
        <dbReference type="Pfam" id="PF01266"/>
    </source>
</evidence>
<dbReference type="GO" id="GO:0050660">
    <property type="term" value="F:flavin adenine dinucleotide binding"/>
    <property type="evidence" value="ECO:0007669"/>
    <property type="project" value="InterPro"/>
</dbReference>
<dbReference type="Gene3D" id="3.30.9.10">
    <property type="entry name" value="D-Amino Acid Oxidase, subunit A, domain 2"/>
    <property type="match status" value="1"/>
</dbReference>
<evidence type="ECO:0000256" key="4">
    <source>
        <dbReference type="ARBA" id="ARBA00023002"/>
    </source>
</evidence>
<feature type="domain" description="FAD dependent oxidoreductase" evidence="5">
    <location>
        <begin position="7"/>
        <end position="354"/>
    </location>
</feature>
<evidence type="ECO:0000313" key="7">
    <source>
        <dbReference type="Proteomes" id="UP000265419"/>
    </source>
</evidence>
<evidence type="ECO:0000256" key="3">
    <source>
        <dbReference type="ARBA" id="ARBA00022827"/>
    </source>
</evidence>
<dbReference type="PANTHER" id="PTHR10961">
    <property type="entry name" value="PEROXISOMAL SARCOSINE OXIDASE"/>
    <property type="match status" value="1"/>
</dbReference>
<dbReference type="InterPro" id="IPR036188">
    <property type="entry name" value="FAD/NAD-bd_sf"/>
</dbReference>
<dbReference type="InterPro" id="IPR006076">
    <property type="entry name" value="FAD-dep_OxRdtase"/>
</dbReference>
<evidence type="ECO:0000313" key="6">
    <source>
        <dbReference type="EMBL" id="RII43816.1"/>
    </source>
</evidence>
<keyword evidence="4" id="KW-0560">Oxidoreductase</keyword>
<evidence type="ECO:0000256" key="1">
    <source>
        <dbReference type="ARBA" id="ARBA00001974"/>
    </source>
</evidence>
<organism evidence="6 7">
    <name type="scientific">Galactobacter valiniphilus</name>
    <dbReference type="NCBI Taxonomy" id="2676122"/>
    <lineage>
        <taxon>Bacteria</taxon>
        <taxon>Bacillati</taxon>
        <taxon>Actinomycetota</taxon>
        <taxon>Actinomycetes</taxon>
        <taxon>Micrococcales</taxon>
        <taxon>Micrococcaceae</taxon>
        <taxon>Galactobacter</taxon>
    </lineage>
</organism>
<dbReference type="Gene3D" id="3.50.50.60">
    <property type="entry name" value="FAD/NAD(P)-binding domain"/>
    <property type="match status" value="1"/>
</dbReference>
<protein>
    <submittedName>
        <fullName evidence="6">FAD-dependent oxidoreductase</fullName>
    </submittedName>
</protein>
<name>A0A399JMH4_9MICC</name>
<accession>A0A399JMH4</accession>
<keyword evidence="7" id="KW-1185">Reference proteome</keyword>
<dbReference type="PANTHER" id="PTHR10961:SF7">
    <property type="entry name" value="FAD DEPENDENT OXIDOREDUCTASE DOMAIN-CONTAINING PROTEIN"/>
    <property type="match status" value="1"/>
</dbReference>
<dbReference type="Pfam" id="PF01266">
    <property type="entry name" value="DAO"/>
    <property type="match status" value="1"/>
</dbReference>
<dbReference type="SUPFAM" id="SSF54373">
    <property type="entry name" value="FAD-linked reductases, C-terminal domain"/>
    <property type="match status" value="1"/>
</dbReference>
<keyword evidence="3" id="KW-0274">FAD</keyword>